<gene>
    <name evidence="1" type="ORF">MKQ68_09260</name>
</gene>
<dbReference type="EMBL" id="CP107006">
    <property type="protein sequence ID" value="UYQ95283.1"/>
    <property type="molecule type" value="Genomic_DNA"/>
</dbReference>
<accession>A0ABY6J6I2</accession>
<dbReference type="RefSeq" id="WP_264283048.1">
    <property type="nucleotide sequence ID" value="NZ_CP107006.1"/>
</dbReference>
<evidence type="ECO:0000313" key="1">
    <source>
        <dbReference type="EMBL" id="UYQ95283.1"/>
    </source>
</evidence>
<sequence>MKTVLYIFLALAGVVLYFNGKAWWRKAFPPEQQYGVEFNKERAKRRMLLLPRSWKSTDSTADSQTWSAEETTFDKDTAYRKSKTIRLEKGRIVFEEDWIERFRKDSSFNEYLVFGYHYDSLLPLQVNYSRTGTAPVSLSRWESDSLMRVWHVRKHLD</sequence>
<organism evidence="1 2">
    <name type="scientific">Chitinophaga horti</name>
    <dbReference type="NCBI Taxonomy" id="2920382"/>
    <lineage>
        <taxon>Bacteria</taxon>
        <taxon>Pseudomonadati</taxon>
        <taxon>Bacteroidota</taxon>
        <taxon>Chitinophagia</taxon>
        <taxon>Chitinophagales</taxon>
        <taxon>Chitinophagaceae</taxon>
        <taxon>Chitinophaga</taxon>
    </lineage>
</organism>
<keyword evidence="2" id="KW-1185">Reference proteome</keyword>
<dbReference type="Proteomes" id="UP001162741">
    <property type="component" value="Chromosome"/>
</dbReference>
<name>A0ABY6J6I2_9BACT</name>
<protein>
    <submittedName>
        <fullName evidence="1">Uncharacterized protein</fullName>
    </submittedName>
</protein>
<evidence type="ECO:0000313" key="2">
    <source>
        <dbReference type="Proteomes" id="UP001162741"/>
    </source>
</evidence>
<reference evidence="1" key="1">
    <citation type="submission" date="2022-10" db="EMBL/GenBank/DDBJ databases">
        <title>Chitinophaga sp. nov., isolated from soil.</title>
        <authorList>
            <person name="Jeon C.O."/>
        </authorList>
    </citation>
    <scope>NUCLEOTIDE SEQUENCE</scope>
    <source>
        <strain evidence="1">R8</strain>
    </source>
</reference>
<proteinExistence type="predicted"/>